<comment type="subcellular location">
    <subcellularLocation>
        <location evidence="1">Nucleus</location>
        <location evidence="1">Nucleolus</location>
    </subcellularLocation>
</comment>
<protein>
    <submittedName>
        <fullName evidence="11">WD_REPEATS_REGION domain-containing protein</fullName>
    </submittedName>
</protein>
<dbReference type="PROSITE" id="PS50082">
    <property type="entry name" value="WD_REPEATS_2"/>
    <property type="match status" value="1"/>
</dbReference>
<keyword evidence="5" id="KW-0539">Nucleus</keyword>
<dbReference type="SMART" id="SM00320">
    <property type="entry name" value="WD40"/>
    <property type="match status" value="3"/>
</dbReference>
<feature type="repeat" description="WD" evidence="6">
    <location>
        <begin position="219"/>
        <end position="260"/>
    </location>
</feature>
<keyword evidence="3 6" id="KW-0853">WD repeat</keyword>
<dbReference type="InterPro" id="IPR015943">
    <property type="entry name" value="WD40/YVTN_repeat-like_dom_sf"/>
</dbReference>
<evidence type="ECO:0000313" key="9">
    <source>
        <dbReference type="EMBL" id="VDP31434.1"/>
    </source>
</evidence>
<dbReference type="PANTHER" id="PTHR14085">
    <property type="entry name" value="WD-REPEAT PROTEIN BING4"/>
    <property type="match status" value="1"/>
</dbReference>
<dbReference type="InterPro" id="IPR001680">
    <property type="entry name" value="WD40_rpt"/>
</dbReference>
<evidence type="ECO:0000256" key="1">
    <source>
        <dbReference type="ARBA" id="ARBA00004604"/>
    </source>
</evidence>
<dbReference type="Gene3D" id="2.130.10.10">
    <property type="entry name" value="YVTN repeat-like/Quinoprotein amine dehydrogenase"/>
    <property type="match status" value="1"/>
</dbReference>
<evidence type="ECO:0000256" key="3">
    <source>
        <dbReference type="ARBA" id="ARBA00022574"/>
    </source>
</evidence>
<evidence type="ECO:0000313" key="11">
    <source>
        <dbReference type="WBParaSite" id="SBAD_0001075001-mRNA-1"/>
    </source>
</evidence>
<evidence type="ECO:0000256" key="7">
    <source>
        <dbReference type="SAM" id="Phobius"/>
    </source>
</evidence>
<evidence type="ECO:0000256" key="5">
    <source>
        <dbReference type="ARBA" id="ARBA00023242"/>
    </source>
</evidence>
<feature type="transmembrane region" description="Helical" evidence="7">
    <location>
        <begin position="400"/>
        <end position="419"/>
    </location>
</feature>
<keyword evidence="7" id="KW-1133">Transmembrane helix</keyword>
<dbReference type="InterPro" id="IPR012952">
    <property type="entry name" value="BING4_C_dom"/>
</dbReference>
<evidence type="ECO:0000256" key="6">
    <source>
        <dbReference type="PROSITE-ProRule" id="PRU00221"/>
    </source>
</evidence>
<evidence type="ECO:0000313" key="10">
    <source>
        <dbReference type="Proteomes" id="UP000270296"/>
    </source>
</evidence>
<feature type="domain" description="BING4 C-terminal" evidence="8">
    <location>
        <begin position="300"/>
        <end position="378"/>
    </location>
</feature>
<keyword evidence="7" id="KW-0472">Membrane</keyword>
<dbReference type="GO" id="GO:0030686">
    <property type="term" value="C:90S preribosome"/>
    <property type="evidence" value="ECO:0007669"/>
    <property type="project" value="TreeGrafter"/>
</dbReference>
<dbReference type="EMBL" id="UZAM01014002">
    <property type="protein sequence ID" value="VDP31434.1"/>
    <property type="molecule type" value="Genomic_DNA"/>
</dbReference>
<dbReference type="PANTHER" id="PTHR14085:SF3">
    <property type="entry name" value="WD REPEAT-CONTAINING PROTEIN 46"/>
    <property type="match status" value="1"/>
</dbReference>
<reference evidence="9 10" key="2">
    <citation type="submission" date="2018-11" db="EMBL/GenBank/DDBJ databases">
        <authorList>
            <consortium name="Pathogen Informatics"/>
        </authorList>
    </citation>
    <scope>NUCLEOTIDE SEQUENCE [LARGE SCALE GENOMIC DNA]</scope>
</reference>
<sequence length="424" mass="47833">MAITAPVFTVMYRNCDRGGHPRFLEFEEGESAKTVSQRDITQMVDIASATKYFELILPKFGPYRVDYTRNGRQLLLGGHMGHLAVIDWFSKELAFEINVMESIRDVQWLHNEMLMAVAQKRWTHVYDSRGTEVHVIKQLHNVLRLEFLPYHFLLVASNAKSFLSWVDVSIGKVIKSTYVRKNRLDVMCQNPANAIIHCGHPRGTVSLWSPNSEQPLVSMLCHSTAVRGLAVDPTGTYMATSGMEKQLKIWDLRMYKQVQGIKVPVPVNCLAFSQRKVLAAGSGGYVKVYRDVCSSLRSFPYLSHNCREIVTDVRFCPFEDVLGVGHRGGFASLLVPGAGEPNVDAFEANPHQSSAQRREAEVRLLLDKIQPEMIMLDSEIVGKVDREGLLAKTGVSAETVIHFQFIICKFLVIFLLFRVSNLDE</sequence>
<dbReference type="InterPro" id="IPR040315">
    <property type="entry name" value="WDR46/Utp7"/>
</dbReference>
<dbReference type="Proteomes" id="UP000270296">
    <property type="component" value="Unassembled WGS sequence"/>
</dbReference>
<dbReference type="SMART" id="SM01033">
    <property type="entry name" value="BING4CT"/>
    <property type="match status" value="1"/>
</dbReference>
<dbReference type="AlphaFoldDB" id="A0A183J3D7"/>
<organism evidence="11">
    <name type="scientific">Soboliphyme baturini</name>
    <dbReference type="NCBI Taxonomy" id="241478"/>
    <lineage>
        <taxon>Eukaryota</taxon>
        <taxon>Metazoa</taxon>
        <taxon>Ecdysozoa</taxon>
        <taxon>Nematoda</taxon>
        <taxon>Enoplea</taxon>
        <taxon>Dorylaimia</taxon>
        <taxon>Dioctophymatida</taxon>
        <taxon>Dioctophymatoidea</taxon>
        <taxon>Soboliphymatidae</taxon>
        <taxon>Soboliphyme</taxon>
    </lineage>
</organism>
<keyword evidence="7" id="KW-0812">Transmembrane</keyword>
<evidence type="ECO:0000259" key="8">
    <source>
        <dbReference type="SMART" id="SM01033"/>
    </source>
</evidence>
<dbReference type="WBParaSite" id="SBAD_0001075001-mRNA-1">
    <property type="protein sequence ID" value="SBAD_0001075001-mRNA-1"/>
    <property type="gene ID" value="SBAD_0001075001"/>
</dbReference>
<evidence type="ECO:0000256" key="4">
    <source>
        <dbReference type="ARBA" id="ARBA00022737"/>
    </source>
</evidence>
<keyword evidence="2" id="KW-0698">rRNA processing</keyword>
<evidence type="ECO:0000256" key="2">
    <source>
        <dbReference type="ARBA" id="ARBA00022552"/>
    </source>
</evidence>
<dbReference type="SUPFAM" id="SSF50978">
    <property type="entry name" value="WD40 repeat-like"/>
    <property type="match status" value="1"/>
</dbReference>
<dbReference type="GO" id="GO:0000462">
    <property type="term" value="P:maturation of SSU-rRNA from tricistronic rRNA transcript (SSU-rRNA, 5.8S rRNA, LSU-rRNA)"/>
    <property type="evidence" value="ECO:0007669"/>
    <property type="project" value="TreeGrafter"/>
</dbReference>
<reference evidence="11" key="1">
    <citation type="submission" date="2016-06" db="UniProtKB">
        <authorList>
            <consortium name="WormBaseParasite"/>
        </authorList>
    </citation>
    <scope>IDENTIFICATION</scope>
</reference>
<accession>A0A183J3D7</accession>
<dbReference type="Pfam" id="PF08149">
    <property type="entry name" value="BING4CT"/>
    <property type="match status" value="1"/>
</dbReference>
<dbReference type="Pfam" id="PF00400">
    <property type="entry name" value="WD40"/>
    <property type="match status" value="1"/>
</dbReference>
<dbReference type="PROSITE" id="PS50294">
    <property type="entry name" value="WD_REPEATS_REGION"/>
    <property type="match status" value="1"/>
</dbReference>
<keyword evidence="10" id="KW-1185">Reference proteome</keyword>
<gene>
    <name evidence="9" type="ORF">SBAD_LOCUS10385</name>
</gene>
<keyword evidence="4" id="KW-0677">Repeat</keyword>
<dbReference type="GO" id="GO:0032040">
    <property type="term" value="C:small-subunit processome"/>
    <property type="evidence" value="ECO:0007669"/>
    <property type="project" value="TreeGrafter"/>
</dbReference>
<name>A0A183J3D7_9BILA</name>
<dbReference type="InterPro" id="IPR036322">
    <property type="entry name" value="WD40_repeat_dom_sf"/>
</dbReference>
<dbReference type="FunFam" id="2.130.10.10:FF:000378">
    <property type="entry name" value="U3 small nucleolar RNA-associated protein 7"/>
    <property type="match status" value="1"/>
</dbReference>
<dbReference type="OrthoDB" id="10251154at2759"/>
<proteinExistence type="predicted"/>